<comment type="cofactor">
    <cofactor evidence="11">
        <name>Mg(2+)</name>
        <dbReference type="ChEBI" id="CHEBI:18420"/>
    </cofactor>
    <cofactor evidence="11">
        <name>Mn(2+)</name>
        <dbReference type="ChEBI" id="CHEBI:29035"/>
    </cofactor>
    <text evidence="11">Magnesium. Can also use manganese.</text>
</comment>
<evidence type="ECO:0000256" key="7">
    <source>
        <dbReference type="ARBA" id="ARBA00022842"/>
    </source>
</evidence>
<dbReference type="InterPro" id="IPR003374">
    <property type="entry name" value="ApbE-like_sf"/>
</dbReference>
<keyword evidence="4 10" id="KW-0808">Transferase</keyword>
<evidence type="ECO:0000313" key="13">
    <source>
        <dbReference type="Proteomes" id="UP000245890"/>
    </source>
</evidence>
<evidence type="ECO:0000313" key="12">
    <source>
        <dbReference type="EMBL" id="PVX29685.1"/>
    </source>
</evidence>
<evidence type="ECO:0000256" key="5">
    <source>
        <dbReference type="ARBA" id="ARBA00022723"/>
    </source>
</evidence>
<dbReference type="SUPFAM" id="SSF143631">
    <property type="entry name" value="ApbE-like"/>
    <property type="match status" value="1"/>
</dbReference>
<evidence type="ECO:0000256" key="1">
    <source>
        <dbReference type="ARBA" id="ARBA00011955"/>
    </source>
</evidence>
<dbReference type="Pfam" id="PF02424">
    <property type="entry name" value="ApbE"/>
    <property type="match status" value="1"/>
</dbReference>
<evidence type="ECO:0000256" key="10">
    <source>
        <dbReference type="PIRNR" id="PIRNR006268"/>
    </source>
</evidence>
<dbReference type="InterPro" id="IPR024932">
    <property type="entry name" value="ApbE"/>
</dbReference>
<dbReference type="RefSeq" id="WP_116469117.1">
    <property type="nucleotide sequence ID" value="NZ_QENQ01000001.1"/>
</dbReference>
<keyword evidence="7 10" id="KW-0460">Magnesium</keyword>
<keyword evidence="13" id="KW-1185">Reference proteome</keyword>
<gene>
    <name evidence="12" type="ORF">DD559_10445</name>
</gene>
<protein>
    <recommendedName>
        <fullName evidence="2 10">FAD:protein FMN transferase</fullName>
        <ecNumber evidence="1 10">2.7.1.180</ecNumber>
    </recommendedName>
    <alternativeName>
        <fullName evidence="8 10">Flavin transferase</fullName>
    </alternativeName>
</protein>
<proteinExistence type="inferred from homology"/>
<dbReference type="PIRSF" id="PIRSF006268">
    <property type="entry name" value="ApbE"/>
    <property type="match status" value="1"/>
</dbReference>
<comment type="catalytic activity">
    <reaction evidence="9 10">
        <text>L-threonyl-[protein] + FAD = FMN-L-threonyl-[protein] + AMP + H(+)</text>
        <dbReference type="Rhea" id="RHEA:36847"/>
        <dbReference type="Rhea" id="RHEA-COMP:11060"/>
        <dbReference type="Rhea" id="RHEA-COMP:11061"/>
        <dbReference type="ChEBI" id="CHEBI:15378"/>
        <dbReference type="ChEBI" id="CHEBI:30013"/>
        <dbReference type="ChEBI" id="CHEBI:57692"/>
        <dbReference type="ChEBI" id="CHEBI:74257"/>
        <dbReference type="ChEBI" id="CHEBI:456215"/>
        <dbReference type="EC" id="2.7.1.180"/>
    </reaction>
</comment>
<dbReference type="Gene3D" id="3.10.520.10">
    <property type="entry name" value="ApbE-like domains"/>
    <property type="match status" value="1"/>
</dbReference>
<dbReference type="AlphaFoldDB" id="A0A2U0SEI3"/>
<dbReference type="Proteomes" id="UP000245890">
    <property type="component" value="Unassembled WGS sequence"/>
</dbReference>
<dbReference type="PANTHER" id="PTHR30040:SF2">
    <property type="entry name" value="FAD:PROTEIN FMN TRANSFERASE"/>
    <property type="match status" value="1"/>
</dbReference>
<dbReference type="OrthoDB" id="9778595at2"/>
<feature type="binding site" evidence="11">
    <location>
        <position position="250"/>
    </location>
    <ligand>
        <name>Mg(2+)</name>
        <dbReference type="ChEBI" id="CHEBI:18420"/>
    </ligand>
</feature>
<feature type="binding site" evidence="11">
    <location>
        <position position="254"/>
    </location>
    <ligand>
        <name>Mg(2+)</name>
        <dbReference type="ChEBI" id="CHEBI:18420"/>
    </ligand>
</feature>
<evidence type="ECO:0000256" key="4">
    <source>
        <dbReference type="ARBA" id="ARBA00022679"/>
    </source>
</evidence>
<reference evidence="12 13" key="1">
    <citation type="submission" date="2018-05" db="EMBL/GenBank/DDBJ databases">
        <title>Description of Sphingomonas pokkalii sp nov, isolated from the rhizosphere of saline tolerant pokkali rice and its draft genome analysis.</title>
        <authorList>
            <person name="Menon R."/>
            <person name="Kumari S."/>
            <person name="Rameshkumar N."/>
        </authorList>
    </citation>
    <scope>NUCLEOTIDE SEQUENCE [LARGE SCALE GENOMIC DNA]</scope>
    <source>
        <strain evidence="12 13">L3B27</strain>
    </source>
</reference>
<dbReference type="PANTHER" id="PTHR30040">
    <property type="entry name" value="THIAMINE BIOSYNTHESIS LIPOPROTEIN APBE"/>
    <property type="match status" value="1"/>
</dbReference>
<dbReference type="GO" id="GO:0046872">
    <property type="term" value="F:metal ion binding"/>
    <property type="evidence" value="ECO:0007669"/>
    <property type="project" value="UniProtKB-UniRule"/>
</dbReference>
<accession>A0A2U0SEI3</accession>
<feature type="binding site" evidence="11">
    <location>
        <position position="137"/>
    </location>
    <ligand>
        <name>Mg(2+)</name>
        <dbReference type="ChEBI" id="CHEBI:18420"/>
    </ligand>
</feature>
<keyword evidence="5 10" id="KW-0479">Metal-binding</keyword>
<evidence type="ECO:0000256" key="11">
    <source>
        <dbReference type="PIRSR" id="PIRSR006268-2"/>
    </source>
</evidence>
<comment type="caution">
    <text evidence="12">The sequence shown here is derived from an EMBL/GenBank/DDBJ whole genome shotgun (WGS) entry which is preliminary data.</text>
</comment>
<organism evidence="12 13">
    <name type="scientific">Sphingomonas pokkalii</name>
    <dbReference type="NCBI Taxonomy" id="2175090"/>
    <lineage>
        <taxon>Bacteria</taxon>
        <taxon>Pseudomonadati</taxon>
        <taxon>Pseudomonadota</taxon>
        <taxon>Alphaproteobacteria</taxon>
        <taxon>Sphingomonadales</taxon>
        <taxon>Sphingomonadaceae</taxon>
        <taxon>Sphingomonas</taxon>
    </lineage>
</organism>
<evidence type="ECO:0000256" key="8">
    <source>
        <dbReference type="ARBA" id="ARBA00031306"/>
    </source>
</evidence>
<dbReference type="EMBL" id="QENQ01000001">
    <property type="protein sequence ID" value="PVX29685.1"/>
    <property type="molecule type" value="Genomic_DNA"/>
</dbReference>
<dbReference type="EC" id="2.7.1.180" evidence="1 10"/>
<evidence type="ECO:0000256" key="2">
    <source>
        <dbReference type="ARBA" id="ARBA00016337"/>
    </source>
</evidence>
<evidence type="ECO:0000256" key="6">
    <source>
        <dbReference type="ARBA" id="ARBA00022827"/>
    </source>
</evidence>
<keyword evidence="6 10" id="KW-0274">FAD</keyword>
<evidence type="ECO:0000256" key="3">
    <source>
        <dbReference type="ARBA" id="ARBA00022630"/>
    </source>
</evidence>
<keyword evidence="3 10" id="KW-0285">Flavoprotein</keyword>
<evidence type="ECO:0000256" key="9">
    <source>
        <dbReference type="ARBA" id="ARBA00048540"/>
    </source>
</evidence>
<comment type="similarity">
    <text evidence="10">Belongs to the ApbE family.</text>
</comment>
<sequence>MGTDWRLIVVDPPEDIREIVQAVLARMIAEFSHYEPGSRIGRFNRLPLGRWHPLAPETIRVLDAAFAVWERSGGAFDPAAGLLVDLWGFGPAGPRANLPSAGAVAEARGMSGAAYLEYDRGACRMRRREAVRIDLSGIAKGYAVDAVAERLVSLGIEDFLIEIGGELRGEGIKPDGQPWWVALEPVPGARLAPVRIALHGLSVATSGDYRRFFDFGGRRYAHSIDPRTGWPVANNVVSVSVIHREAMLADAWATALTVLGPEGRALAEQEGLAVHMVTRAAAGDGFAEYLSPALSAMLA</sequence>
<name>A0A2U0SEI3_9SPHN</name>
<dbReference type="GO" id="GO:0016740">
    <property type="term" value="F:transferase activity"/>
    <property type="evidence" value="ECO:0007669"/>
    <property type="project" value="UniProtKB-UniRule"/>
</dbReference>